<proteinExistence type="predicted"/>
<evidence type="ECO:0000313" key="2">
    <source>
        <dbReference type="Proteomes" id="UP000314294"/>
    </source>
</evidence>
<name>A0A4Z2GZQ3_9TELE</name>
<dbReference type="Proteomes" id="UP000314294">
    <property type="component" value="Unassembled WGS sequence"/>
</dbReference>
<dbReference type="AlphaFoldDB" id="A0A4Z2GZQ3"/>
<organism evidence="1 2">
    <name type="scientific">Liparis tanakae</name>
    <name type="common">Tanaka's snailfish</name>
    <dbReference type="NCBI Taxonomy" id="230148"/>
    <lineage>
        <taxon>Eukaryota</taxon>
        <taxon>Metazoa</taxon>
        <taxon>Chordata</taxon>
        <taxon>Craniata</taxon>
        <taxon>Vertebrata</taxon>
        <taxon>Euteleostomi</taxon>
        <taxon>Actinopterygii</taxon>
        <taxon>Neopterygii</taxon>
        <taxon>Teleostei</taxon>
        <taxon>Neoteleostei</taxon>
        <taxon>Acanthomorphata</taxon>
        <taxon>Eupercaria</taxon>
        <taxon>Perciformes</taxon>
        <taxon>Cottioidei</taxon>
        <taxon>Cottales</taxon>
        <taxon>Liparidae</taxon>
        <taxon>Liparis</taxon>
    </lineage>
</organism>
<dbReference type="EMBL" id="SRLO01000364">
    <property type="protein sequence ID" value="TNN59088.1"/>
    <property type="molecule type" value="Genomic_DNA"/>
</dbReference>
<accession>A0A4Z2GZQ3</accession>
<protein>
    <submittedName>
        <fullName evidence="1">Uncharacterized protein</fullName>
    </submittedName>
</protein>
<gene>
    <name evidence="1" type="ORF">EYF80_030722</name>
</gene>
<keyword evidence="2" id="KW-1185">Reference proteome</keyword>
<reference evidence="1 2" key="1">
    <citation type="submission" date="2019-03" db="EMBL/GenBank/DDBJ databases">
        <title>First draft genome of Liparis tanakae, snailfish: a comprehensive survey of snailfish specific genes.</title>
        <authorList>
            <person name="Kim W."/>
            <person name="Song I."/>
            <person name="Jeong J.-H."/>
            <person name="Kim D."/>
            <person name="Kim S."/>
            <person name="Ryu S."/>
            <person name="Song J.Y."/>
            <person name="Lee S.K."/>
        </authorList>
    </citation>
    <scope>NUCLEOTIDE SEQUENCE [LARGE SCALE GENOMIC DNA]</scope>
    <source>
        <tissue evidence="1">Muscle</tissue>
    </source>
</reference>
<evidence type="ECO:0000313" key="1">
    <source>
        <dbReference type="EMBL" id="TNN59088.1"/>
    </source>
</evidence>
<comment type="caution">
    <text evidence="1">The sequence shown here is derived from an EMBL/GenBank/DDBJ whole genome shotgun (WGS) entry which is preliminary data.</text>
</comment>
<sequence>MALGRDPGRISDSILHRLRGAVRYLAGGPRGLVARRPPQGLGPNLITRFICTSLYFNQSPTATLFTLPDC</sequence>